<proteinExistence type="predicted"/>
<organism evidence="1 2">
    <name type="scientific">Niabella pedocola</name>
    <dbReference type="NCBI Taxonomy" id="1752077"/>
    <lineage>
        <taxon>Bacteria</taxon>
        <taxon>Pseudomonadati</taxon>
        <taxon>Bacteroidota</taxon>
        <taxon>Chitinophagia</taxon>
        <taxon>Chitinophagales</taxon>
        <taxon>Chitinophagaceae</taxon>
        <taxon>Niabella</taxon>
    </lineage>
</organism>
<dbReference type="RefSeq" id="WP_231004691.1">
    <property type="nucleotide sequence ID" value="NZ_JAJNEC010000005.1"/>
</dbReference>
<keyword evidence="2" id="KW-1185">Reference proteome</keyword>
<dbReference type="EMBL" id="JAJNEC010000005">
    <property type="protein sequence ID" value="MCD2423428.1"/>
    <property type="molecule type" value="Genomic_DNA"/>
</dbReference>
<protein>
    <recommendedName>
        <fullName evidence="3">Lipoprotein</fullName>
    </recommendedName>
</protein>
<evidence type="ECO:0000313" key="1">
    <source>
        <dbReference type="EMBL" id="MCD2423428.1"/>
    </source>
</evidence>
<accession>A0ABS8PT19</accession>
<dbReference type="PROSITE" id="PS51257">
    <property type="entry name" value="PROKAR_LIPOPROTEIN"/>
    <property type="match status" value="1"/>
</dbReference>
<comment type="caution">
    <text evidence="1">The sequence shown here is derived from an EMBL/GenBank/DDBJ whole genome shotgun (WGS) entry which is preliminary data.</text>
</comment>
<dbReference type="Proteomes" id="UP001199816">
    <property type="component" value="Unassembled WGS sequence"/>
</dbReference>
<evidence type="ECO:0008006" key="3">
    <source>
        <dbReference type="Google" id="ProtNLM"/>
    </source>
</evidence>
<sequence length="187" mass="19775">MKQTIFPALVFSLLLVSCGNSNMDKKADHTVKEAAAASGIETGSDADKPGRFSVDGKEVHAAVTTQYFGNDKERSGFSVLCQHNEGDATNPNFQLLQVTFVNEKDATTNPALKIYDGGSTLPMTEPEPGIVAVALSGIGAGFNNEEFTGSKKSTGTITVADRAVTIKDLVLFTQSGEKKTVNAVLPF</sequence>
<gene>
    <name evidence="1" type="ORF">LQ567_11695</name>
</gene>
<reference evidence="1 2" key="1">
    <citation type="submission" date="2021-11" db="EMBL/GenBank/DDBJ databases">
        <title>Genomic of Niabella pedocola.</title>
        <authorList>
            <person name="Wu T."/>
        </authorList>
    </citation>
    <scope>NUCLEOTIDE SEQUENCE [LARGE SCALE GENOMIC DNA]</scope>
    <source>
        <strain evidence="1 2">JCM 31011</strain>
    </source>
</reference>
<name>A0ABS8PT19_9BACT</name>
<evidence type="ECO:0000313" key="2">
    <source>
        <dbReference type="Proteomes" id="UP001199816"/>
    </source>
</evidence>